<evidence type="ECO:0000313" key="2">
    <source>
        <dbReference type="Proteomes" id="UP001165960"/>
    </source>
</evidence>
<reference evidence="1" key="1">
    <citation type="submission" date="2022-04" db="EMBL/GenBank/DDBJ databases">
        <title>Genome of the entomopathogenic fungus Entomophthora muscae.</title>
        <authorList>
            <person name="Elya C."/>
            <person name="Lovett B.R."/>
            <person name="Lee E."/>
            <person name="Macias A.M."/>
            <person name="Hajek A.E."/>
            <person name="De Bivort B.L."/>
            <person name="Kasson M.T."/>
            <person name="De Fine Licht H.H."/>
            <person name="Stajich J.E."/>
        </authorList>
    </citation>
    <scope>NUCLEOTIDE SEQUENCE</scope>
    <source>
        <strain evidence="1">Berkeley</strain>
    </source>
</reference>
<keyword evidence="2" id="KW-1185">Reference proteome</keyword>
<organism evidence="1 2">
    <name type="scientific">Entomophthora muscae</name>
    <dbReference type="NCBI Taxonomy" id="34485"/>
    <lineage>
        <taxon>Eukaryota</taxon>
        <taxon>Fungi</taxon>
        <taxon>Fungi incertae sedis</taxon>
        <taxon>Zoopagomycota</taxon>
        <taxon>Entomophthoromycotina</taxon>
        <taxon>Entomophthoromycetes</taxon>
        <taxon>Entomophthorales</taxon>
        <taxon>Entomophthoraceae</taxon>
        <taxon>Entomophthora</taxon>
    </lineage>
</organism>
<dbReference type="EC" id="2.3.1.24" evidence="1"/>
<keyword evidence="1" id="KW-0012">Acyltransferase</keyword>
<evidence type="ECO:0000313" key="1">
    <source>
        <dbReference type="EMBL" id="KAJ9059953.1"/>
    </source>
</evidence>
<proteinExistence type="predicted"/>
<protein>
    <submittedName>
        <fullName evidence="1">Sphingosine N-acyltransferase lag1</fullName>
        <ecNumber evidence="1">2.3.1.24</ecNumber>
    </submittedName>
</protein>
<dbReference type="EMBL" id="QTSX02005308">
    <property type="protein sequence ID" value="KAJ9059953.1"/>
    <property type="molecule type" value="Genomic_DNA"/>
</dbReference>
<comment type="caution">
    <text evidence="1">The sequence shown here is derived from an EMBL/GenBank/DDBJ whole genome shotgun (WGS) entry which is preliminary data.</text>
</comment>
<accession>A0ACC2SCD1</accession>
<dbReference type="Proteomes" id="UP001165960">
    <property type="component" value="Unassembled WGS sequence"/>
</dbReference>
<keyword evidence="1" id="KW-0808">Transferase</keyword>
<name>A0ACC2SCD1_9FUNG</name>
<gene>
    <name evidence="1" type="primary">lag1_4</name>
    <name evidence="1" type="ORF">DSO57_1036131</name>
</gene>
<sequence>MSPTEALISHQLDISAAGLSLILLGAYLDLPFFKKFIVLEGKQLNGSYIKKFNDIYIVLFCFLFVTFARTFLMDIIFVPLIKSRGVKNQIKINKFKEQAFMVCFYVVSWSVGFYLAYHSPYWLDSSQFWIGYPHLEISPGIKRFYLFQIGYWLQQMVYVQIEVRRKDYLNMIVHHIITNMLMVISYYCNFTRMGHIILTLMDFSDIFLSLAKTLNYLKFPILCDATFILFVLSWVPSRHIGFMALVWSIMVDPFKYNPDSIWDPANGVFYTETFRVLILTLLLSLQVLMLVWFKMILIILFRIIKGENLKDDRSSGDESSEDEKKEK</sequence>